<organism evidence="1 2">
    <name type="scientific">Limosilactobacillus fermentum NB-22</name>
    <dbReference type="NCBI Taxonomy" id="1408443"/>
    <lineage>
        <taxon>Bacteria</taxon>
        <taxon>Bacillati</taxon>
        <taxon>Bacillota</taxon>
        <taxon>Bacilli</taxon>
        <taxon>Lactobacillales</taxon>
        <taxon>Lactobacillaceae</taxon>
        <taxon>Limosilactobacillus</taxon>
    </lineage>
</organism>
<dbReference type="Gene3D" id="3.40.50.720">
    <property type="entry name" value="NAD(P)-binding Rossmann-like Domain"/>
    <property type="match status" value="1"/>
</dbReference>
<dbReference type="EMBL" id="AYHA01000122">
    <property type="protein sequence ID" value="ESS01106.1"/>
    <property type="molecule type" value="Genomic_DNA"/>
</dbReference>
<dbReference type="AlphaFoldDB" id="A0A829LYS0"/>
<protein>
    <submittedName>
        <fullName evidence="1">Uncharacterized protein</fullName>
    </submittedName>
</protein>
<proteinExistence type="predicted"/>
<evidence type="ECO:0000313" key="1">
    <source>
        <dbReference type="EMBL" id="ESS01106.1"/>
    </source>
</evidence>
<name>A0A829LYS0_LIMFE</name>
<dbReference type="SUPFAM" id="SSF51735">
    <property type="entry name" value="NAD(P)-binding Rossmann-fold domains"/>
    <property type="match status" value="1"/>
</dbReference>
<dbReference type="InterPro" id="IPR036291">
    <property type="entry name" value="NAD(P)-bd_dom_sf"/>
</dbReference>
<comment type="caution">
    <text evidence="1">The sequence shown here is derived from an EMBL/GenBank/DDBJ whole genome shotgun (WGS) entry which is preliminary data.</text>
</comment>
<sequence>MRTVFETNYFGPVRMIQEALPLLRKSVKGVIVNLSQWGSTLKMPVEIHCTLQARRP</sequence>
<accession>A0A829LYS0</accession>
<reference evidence="1 2" key="2">
    <citation type="journal article" date="2015" name="Genome Announc.">
        <title>Draft Genome Sequence of Lactobacillus fermentum NB-22.</title>
        <authorList>
            <person name="Chaplin A.V."/>
            <person name="Shkoporov A.N."/>
            <person name="Efimov B.A."/>
            <person name="Pikina A.P."/>
            <person name="Borisova O.Y."/>
            <person name="Gladko I.A."/>
            <person name="Postnikova E.A."/>
            <person name="Lordkipanidze A.E."/>
            <person name="Kafarskaia L.I."/>
        </authorList>
    </citation>
    <scope>NUCLEOTIDE SEQUENCE [LARGE SCALE GENOMIC DNA]</scope>
    <source>
        <strain evidence="1 2">NB-22</strain>
    </source>
</reference>
<dbReference type="Proteomes" id="UP000018412">
    <property type="component" value="Unassembled WGS sequence"/>
</dbReference>
<reference evidence="2" key="1">
    <citation type="submission" date="2013-10" db="EMBL/GenBank/DDBJ databases">
        <title>Draft genome sequence of Lactobacillus fermentum NB-22.</title>
        <authorList>
            <person name="Chaplin A.V."/>
            <person name="Shkoporov A.N."/>
            <person name="Khokhlova E.V."/>
            <person name="Efimov B.A."/>
            <person name="Kafarskaia L.I."/>
        </authorList>
    </citation>
    <scope>NUCLEOTIDE SEQUENCE [LARGE SCALE GENOMIC DNA]</scope>
    <source>
        <strain evidence="2">NB-22</strain>
    </source>
</reference>
<gene>
    <name evidence="1" type="ORF">NB22_06495</name>
</gene>
<evidence type="ECO:0000313" key="2">
    <source>
        <dbReference type="Proteomes" id="UP000018412"/>
    </source>
</evidence>